<evidence type="ECO:0000313" key="1">
    <source>
        <dbReference type="EMBL" id="EFE06936.1"/>
    </source>
</evidence>
<dbReference type="HOGENOM" id="CLU_3231521_0_0_6"/>
<dbReference type="EMBL" id="ABWL02000021">
    <property type="protein sequence ID" value="EFE06936.1"/>
    <property type="molecule type" value="Genomic_DNA"/>
</dbReference>
<proteinExistence type="predicted"/>
<comment type="caution">
    <text evidence="1">The sequence shown here is derived from an EMBL/GenBank/DDBJ whole genome shotgun (WGS) entry which is preliminary data.</text>
</comment>
<organism evidence="1 2">
    <name type="scientific">Citrobacter youngae ATCC 29220</name>
    <dbReference type="NCBI Taxonomy" id="500640"/>
    <lineage>
        <taxon>Bacteria</taxon>
        <taxon>Pseudomonadati</taxon>
        <taxon>Pseudomonadota</taxon>
        <taxon>Gammaproteobacteria</taxon>
        <taxon>Enterobacterales</taxon>
        <taxon>Enterobacteriaceae</taxon>
        <taxon>Citrobacter</taxon>
        <taxon>Citrobacter freundii complex</taxon>
    </lineage>
</organism>
<sequence>MGYLSYIKCVCIDHELLTVNDDFVVKRHLFWLHAKSFYCIYSF</sequence>
<gene>
    <name evidence="1" type="ORF">CIT292_09999</name>
</gene>
<evidence type="ECO:0000313" key="2">
    <source>
        <dbReference type="Proteomes" id="UP000003880"/>
    </source>
</evidence>
<dbReference type="Proteomes" id="UP000003880">
    <property type="component" value="Unassembled WGS sequence"/>
</dbReference>
<name>D4BHI6_9ENTR</name>
<reference evidence="1 2" key="1">
    <citation type="submission" date="2010-02" db="EMBL/GenBank/DDBJ databases">
        <authorList>
            <person name="Weinstock G."/>
            <person name="Sodergren E."/>
            <person name="Clifton S."/>
            <person name="Fulton L."/>
            <person name="Fulton B."/>
            <person name="Courtney L."/>
            <person name="Fronick C."/>
            <person name="Harrison M."/>
            <person name="Strong C."/>
            <person name="Farmer C."/>
            <person name="Delahaunty K."/>
            <person name="Markovic C."/>
            <person name="Hall O."/>
            <person name="Minx P."/>
            <person name="Tomlinson C."/>
            <person name="Mitreva M."/>
            <person name="Nelson J."/>
            <person name="Hou S."/>
            <person name="Wollam A."/>
            <person name="Pepin K.H."/>
            <person name="Johnson M."/>
            <person name="Bhonagiri V."/>
            <person name="Zhang X."/>
            <person name="Suruliraj S."/>
            <person name="Warren W."/>
            <person name="Chinwalla A."/>
            <person name="Mardis E.R."/>
            <person name="Wilson R.K."/>
        </authorList>
    </citation>
    <scope>NUCLEOTIDE SEQUENCE [LARGE SCALE GENOMIC DNA]</scope>
    <source>
        <strain evidence="1 2">ATCC 29220</strain>
    </source>
</reference>
<protein>
    <submittedName>
        <fullName evidence="1">Uncharacterized protein</fullName>
    </submittedName>
</protein>
<dbReference type="AlphaFoldDB" id="D4BHI6"/>
<accession>D4BHI6</accession>